<dbReference type="SUPFAM" id="SSF52540">
    <property type="entry name" value="P-loop containing nucleoside triphosphate hydrolases"/>
    <property type="match status" value="1"/>
</dbReference>
<dbReference type="GO" id="GO:0005524">
    <property type="term" value="F:ATP binding"/>
    <property type="evidence" value="ECO:0007669"/>
    <property type="project" value="UniProtKB-KW"/>
</dbReference>
<dbReference type="InterPro" id="IPR003439">
    <property type="entry name" value="ABC_transporter-like_ATP-bd"/>
</dbReference>
<dbReference type="AlphaFoldDB" id="A0A1H0NJ60"/>
<keyword evidence="3 4" id="KW-0067">ATP-binding</keyword>
<dbReference type="InterPro" id="IPR051782">
    <property type="entry name" value="ABC_Transporter_VariousFunc"/>
</dbReference>
<evidence type="ECO:0000256" key="2">
    <source>
        <dbReference type="ARBA" id="ARBA00022741"/>
    </source>
</evidence>
<evidence type="ECO:0000313" key="4">
    <source>
        <dbReference type="EMBL" id="SDO92626.1"/>
    </source>
</evidence>
<dbReference type="GO" id="GO:0016887">
    <property type="term" value="F:ATP hydrolysis activity"/>
    <property type="evidence" value="ECO:0007669"/>
    <property type="project" value="InterPro"/>
</dbReference>
<evidence type="ECO:0000313" key="5">
    <source>
        <dbReference type="Proteomes" id="UP000198597"/>
    </source>
</evidence>
<sequence>MGKVLEINNLVKRLGGKSVLNDITLSLERGKVLGILGPNGQGKTTLLNLIAGLYKPTMGEIKVDGILVGYETKKIVSYLQEKDYLYKWMTVEDAACFYKDFFNDFDEVKLSELLKFMKLDKKSKIKTLSKGMLEKLGLSLTLSRKSKLYILDEPISGVDTISRDKIVDTIINNLDEDTSMIITTHYVGELEKLFDEVIFIGEGSIIEKGDAEDLREKYGASIDEIYRKVFAE</sequence>
<name>A0A1H0NJ60_9CLOT</name>
<evidence type="ECO:0000256" key="3">
    <source>
        <dbReference type="ARBA" id="ARBA00022840"/>
    </source>
</evidence>
<dbReference type="EMBL" id="FNJM01000001">
    <property type="protein sequence ID" value="SDO92626.1"/>
    <property type="molecule type" value="Genomic_DNA"/>
</dbReference>
<proteinExistence type="predicted"/>
<dbReference type="OrthoDB" id="9804819at2"/>
<dbReference type="PROSITE" id="PS50893">
    <property type="entry name" value="ABC_TRANSPORTER_2"/>
    <property type="match status" value="1"/>
</dbReference>
<accession>A0A1H0NJ60</accession>
<dbReference type="SMART" id="SM00382">
    <property type="entry name" value="AAA"/>
    <property type="match status" value="1"/>
</dbReference>
<dbReference type="InterPro" id="IPR003593">
    <property type="entry name" value="AAA+_ATPase"/>
</dbReference>
<dbReference type="PANTHER" id="PTHR42939">
    <property type="entry name" value="ABC TRANSPORTER ATP-BINDING PROTEIN ALBC-RELATED"/>
    <property type="match status" value="1"/>
</dbReference>
<organism evidence="4 5">
    <name type="scientific">Clostridium gasigenes</name>
    <dbReference type="NCBI Taxonomy" id="94869"/>
    <lineage>
        <taxon>Bacteria</taxon>
        <taxon>Bacillati</taxon>
        <taxon>Bacillota</taxon>
        <taxon>Clostridia</taxon>
        <taxon>Eubacteriales</taxon>
        <taxon>Clostridiaceae</taxon>
        <taxon>Clostridium</taxon>
    </lineage>
</organism>
<dbReference type="CDD" id="cd03230">
    <property type="entry name" value="ABC_DR_subfamily_A"/>
    <property type="match status" value="1"/>
</dbReference>
<dbReference type="Gene3D" id="3.40.50.300">
    <property type="entry name" value="P-loop containing nucleotide triphosphate hydrolases"/>
    <property type="match status" value="1"/>
</dbReference>
<keyword evidence="5" id="KW-1185">Reference proteome</keyword>
<reference evidence="4 5" key="1">
    <citation type="submission" date="2016-10" db="EMBL/GenBank/DDBJ databases">
        <authorList>
            <person name="de Groot N.N."/>
        </authorList>
    </citation>
    <scope>NUCLEOTIDE SEQUENCE [LARGE SCALE GENOMIC DNA]</scope>
    <source>
        <strain evidence="4 5">DSM 12272</strain>
    </source>
</reference>
<keyword evidence="2" id="KW-0547">Nucleotide-binding</keyword>
<evidence type="ECO:0000256" key="1">
    <source>
        <dbReference type="ARBA" id="ARBA00022448"/>
    </source>
</evidence>
<keyword evidence="1" id="KW-0813">Transport</keyword>
<dbReference type="Proteomes" id="UP000198597">
    <property type="component" value="Unassembled WGS sequence"/>
</dbReference>
<gene>
    <name evidence="4" type="ORF">SAMN04488529_101845</name>
</gene>
<dbReference type="PANTHER" id="PTHR42939:SF1">
    <property type="entry name" value="ABC TRANSPORTER ATP-BINDING PROTEIN ALBC-RELATED"/>
    <property type="match status" value="1"/>
</dbReference>
<dbReference type="RefSeq" id="WP_089966131.1">
    <property type="nucleotide sequence ID" value="NZ_FNJM01000001.1"/>
</dbReference>
<protein>
    <submittedName>
        <fullName evidence="4">ABC-2 type transport system ATP-binding protein</fullName>
    </submittedName>
</protein>
<dbReference type="STRING" id="94869.SAMN04488529_101845"/>
<dbReference type="Pfam" id="PF00005">
    <property type="entry name" value="ABC_tran"/>
    <property type="match status" value="1"/>
</dbReference>
<dbReference type="InterPro" id="IPR027417">
    <property type="entry name" value="P-loop_NTPase"/>
</dbReference>